<dbReference type="InterPro" id="IPR008969">
    <property type="entry name" value="CarboxyPept-like_regulatory"/>
</dbReference>
<feature type="chain" id="PRO_5017353607" description="Heparinase II/III-like C-terminal domain-containing protein" evidence="5">
    <location>
        <begin position="32"/>
        <end position="1805"/>
    </location>
</feature>
<dbReference type="Gene3D" id="2.70.98.70">
    <property type="match status" value="1"/>
</dbReference>
<keyword evidence="8" id="KW-1185">Reference proteome</keyword>
<dbReference type="Gene3D" id="1.50.10.100">
    <property type="entry name" value="Chondroitin AC/alginate lyase"/>
    <property type="match status" value="1"/>
</dbReference>
<sequence length="1805" mass="195281">MMKLIKKWTSGCMSIIIAASVAAGVPLPVKADPVDPQPIAHRSDKWAVIPEWSADPVIDGQLDESIWSSAATVNQFSTFYYNQPPTGSAEYKLAYNDDTLYIGGEISRTEADTLQNIVVLLSPADAITDGIRNFQAITIPLSTAQQPTLTTVWNPSPDVNNLSADDGKVALTAYDFQKAVTTNSLIIEMAIPLTSIVPTGVHAGDEWRMNIIHVQNLYTQPFSSWVPIRNSDQWHEAGTTARVRASVIDQDRLGSIYFSRLPYSLVPSGNSTVLWDTYATHTLLEYDGLTTKKITFSASDLSGVGTGNYSSLTSADVQLYWKAAKGQWQPLSTFTLTNSSGDYELSFTHPFPTVQGMYNVQAIIKPASASERRVAVFTFDREAYIDAGNAYFEAQHPASPGTPTKIVSWSAASTTVNNIIAMIPPQPGFIFVGLPEMPDLYPGNLYTLAPDNQSIIATRTSTVYPNSTYPESNALTLKNGKDETISIPYYEAVGTKYFITAHKWYLQKKKAVTQITSLVNSDPLGAARILYAFAQAYEGYNPTVDRVAGSNHANLSFDKRSGPPYAYWGGIWDRWWYNDLPTIKPLLQAYTNLKQSNAFSVLSTELGFDAEQYVVDRMIIPSTEFVLTYPDYLGNMSFQPWSGLIEVGKALNKPDYVHRAVEQIDRMASTMFLSDGYWQEVTQSYHLQTVNGMKAVTDALKGYSDPVGYVSPRTGKRFDNLDMEEEYPIIGKAIEYGNKLVYPDGKLLPIMDTWANASVSAPIINDGSFLMPAARIARLVGGEGKSQTQLNLAFQPKYGHVHNDPLNLTLYAQGQELLPDLGYTHNSIYRYFALSTMSHNTVVVNSSNMNVNSTAKHGGNIETFVPDSGSFQTTRASYESAYPVTDEYSREPWFIPFAGGTGEQGYVLDLFRVSGGSRHEYTLQGDANRDAYFETDLTLDDYGPHLLPPGTTVVQPTTNSSPGSAEGHYPGYIYVRDVKEAELAGDRYDVTLVTETDGTPGAKMNITGFLESGSNELYLGRSPSLRSIRLNGSSMDNNDEVVKYTMPKLVLRRDGTDLKSTFVTVMEPYRGDDSRLEVIEKLVPTSAPEGAVAVKVVYGDTTDIMLSNPNHPTTPLVVGDITLTGELGFIRLIDGQVREMTLQGGTLLQKGAQQVTSAGAKTGTIVETKRLADGDSYNALVVDTSVGSEAVGQYVIVTHPDQSTMGLEIGQVIPSGSNTILVLAEHDPGFTITSTGDSHQTYYPAKEWTGNHTFSIKGNSKSTFTAGTPVSGSNTVTGYVRDADNNPLSGVTVHVAGLTHNSVVTDTYGQYTLTNVPAGAQYVTANRADYVWSISGKFTVAGTTTAPTVYLTKPLPPKLENVTKYGALLGDSIAATSTGAGAAHLVPVGTAGNKVAIEAASLLNGKRVTTSSGVPFTISTSGLTAGRYMLYAIGASGLVSEGQPLAVLPVNMKAMDNSSPLITYVGKWDSFSNSLYSNGTMMLGREKNAIAHIPFYGTAAQVIADRHTARGLMKVYVDDEYVTTIDLYTSPIQYQQAVFSTGTLAEGVHRISLEVVGERSTGSTGINVSFDGLSITLPLPFELYDVTTGAVTVGQPIAATSGKAGTLYLVPEATTPNATSIMAAVYGTGASVSALADQCVTLSTYGLSSGWYKVYGIDTFGRVSVGSAPIAVVPVQSGTYTIDDTNAMVHYTGDWRNFTSTSYYGGTMKLGFESQAYVEIPFYGGAASLITDRHTARGKGDIYVDGVYVTTVDFYKSSPILYQQVTFHTGALPEGAHVIRVVANWTHHASSTGYTVPFDALKVNP</sequence>
<name>A0A3B0CBY2_9BACL</name>
<evidence type="ECO:0000256" key="1">
    <source>
        <dbReference type="ARBA" id="ARBA00004418"/>
    </source>
</evidence>
<dbReference type="Gene3D" id="2.60.40.1190">
    <property type="match status" value="1"/>
</dbReference>
<dbReference type="EMBL" id="RBAH01000015">
    <property type="protein sequence ID" value="RKN80496.1"/>
    <property type="molecule type" value="Genomic_DNA"/>
</dbReference>
<dbReference type="GO" id="GO:0042597">
    <property type="term" value="C:periplasmic space"/>
    <property type="evidence" value="ECO:0007669"/>
    <property type="project" value="UniProtKB-SubCell"/>
</dbReference>
<dbReference type="SUPFAM" id="SSF49464">
    <property type="entry name" value="Carboxypeptidase regulatory domain-like"/>
    <property type="match status" value="1"/>
</dbReference>
<dbReference type="Pfam" id="PF13620">
    <property type="entry name" value="CarboxypepD_reg"/>
    <property type="match status" value="1"/>
</dbReference>
<evidence type="ECO:0000256" key="2">
    <source>
        <dbReference type="ARBA" id="ARBA00022729"/>
    </source>
</evidence>
<dbReference type="GO" id="GO:0016829">
    <property type="term" value="F:lyase activity"/>
    <property type="evidence" value="ECO:0007669"/>
    <property type="project" value="UniProtKB-KW"/>
</dbReference>
<keyword evidence="2 5" id="KW-0732">Signal</keyword>
<evidence type="ECO:0000313" key="7">
    <source>
        <dbReference type="EMBL" id="RKN80496.1"/>
    </source>
</evidence>
<gene>
    <name evidence="7" type="ORF">D7M11_20350</name>
</gene>
<dbReference type="OrthoDB" id="2479551at2"/>
<comment type="caution">
    <text evidence="7">The sequence shown here is derived from an EMBL/GenBank/DDBJ whole genome shotgun (WGS) entry which is preliminary data.</text>
</comment>
<protein>
    <recommendedName>
        <fullName evidence="6">Heparinase II/III-like C-terminal domain-containing protein</fullName>
    </recommendedName>
</protein>
<dbReference type="SUPFAM" id="SSF49344">
    <property type="entry name" value="CBD9-like"/>
    <property type="match status" value="1"/>
</dbReference>
<dbReference type="SUPFAM" id="SSF48230">
    <property type="entry name" value="Chondroitin AC/alginate lyase"/>
    <property type="match status" value="1"/>
</dbReference>
<evidence type="ECO:0000256" key="3">
    <source>
        <dbReference type="ARBA" id="ARBA00022764"/>
    </source>
</evidence>
<dbReference type="InterPro" id="IPR012480">
    <property type="entry name" value="Hepar_II_III_C"/>
</dbReference>
<dbReference type="Gene3D" id="2.60.40.1120">
    <property type="entry name" value="Carboxypeptidase-like, regulatory domain"/>
    <property type="match status" value="1"/>
</dbReference>
<evidence type="ECO:0000313" key="8">
    <source>
        <dbReference type="Proteomes" id="UP000282311"/>
    </source>
</evidence>
<keyword evidence="4" id="KW-0456">Lyase</keyword>
<dbReference type="Pfam" id="PF07940">
    <property type="entry name" value="Hepar_II_III_C"/>
    <property type="match status" value="1"/>
</dbReference>
<organism evidence="7 8">
    <name type="scientific">Paenibacillus ginsengarvi</name>
    <dbReference type="NCBI Taxonomy" id="400777"/>
    <lineage>
        <taxon>Bacteria</taxon>
        <taxon>Bacillati</taxon>
        <taxon>Bacillota</taxon>
        <taxon>Bacilli</taxon>
        <taxon>Bacillales</taxon>
        <taxon>Paenibacillaceae</taxon>
        <taxon>Paenibacillus</taxon>
    </lineage>
</organism>
<keyword evidence="3" id="KW-0574">Periplasm</keyword>
<evidence type="ECO:0000259" key="6">
    <source>
        <dbReference type="Pfam" id="PF07940"/>
    </source>
</evidence>
<dbReference type="PANTHER" id="PTHR39210:SF1">
    <property type="entry name" value="HEPARIN-SULFATE LYASE"/>
    <property type="match status" value="1"/>
</dbReference>
<dbReference type="PANTHER" id="PTHR39210">
    <property type="entry name" value="HEPARIN-SULFATE LYASE"/>
    <property type="match status" value="1"/>
</dbReference>
<dbReference type="Proteomes" id="UP000282311">
    <property type="component" value="Unassembled WGS sequence"/>
</dbReference>
<feature type="domain" description="Heparinase II/III-like C-terminal" evidence="6">
    <location>
        <begin position="795"/>
        <end position="858"/>
    </location>
</feature>
<evidence type="ECO:0000256" key="5">
    <source>
        <dbReference type="SAM" id="SignalP"/>
    </source>
</evidence>
<reference evidence="7 8" key="1">
    <citation type="journal article" date="2007" name="Int. J. Syst. Evol. Microbiol.">
        <title>Paenibacillus ginsengarvi sp. nov., isolated from soil from ginseng cultivation.</title>
        <authorList>
            <person name="Yoon M.H."/>
            <person name="Ten L.N."/>
            <person name="Im W.T."/>
        </authorList>
    </citation>
    <scope>NUCLEOTIDE SEQUENCE [LARGE SCALE GENOMIC DNA]</scope>
    <source>
        <strain evidence="7 8">KCTC 13059</strain>
    </source>
</reference>
<dbReference type="InterPro" id="IPR008929">
    <property type="entry name" value="Chondroitin_lyas"/>
</dbReference>
<evidence type="ECO:0000256" key="4">
    <source>
        <dbReference type="ARBA" id="ARBA00023239"/>
    </source>
</evidence>
<dbReference type="Gene3D" id="2.60.120.260">
    <property type="entry name" value="Galactose-binding domain-like"/>
    <property type="match status" value="2"/>
</dbReference>
<proteinExistence type="predicted"/>
<accession>A0A3B0CBY2</accession>
<feature type="signal peptide" evidence="5">
    <location>
        <begin position="1"/>
        <end position="31"/>
    </location>
</feature>
<comment type="subcellular location">
    <subcellularLocation>
        <location evidence="1">Periplasm</location>
    </subcellularLocation>
</comment>